<evidence type="ECO:0000313" key="3">
    <source>
        <dbReference type="RefSeq" id="XP_030876323.1"/>
    </source>
</evidence>
<dbReference type="AlphaFoldDB" id="A0A7F8Q7K0"/>
<feature type="transmembrane region" description="Helical" evidence="1">
    <location>
        <begin position="137"/>
        <end position="156"/>
    </location>
</feature>
<accession>A0A7F8Q7K0</accession>
<keyword evidence="2" id="KW-1185">Reference proteome</keyword>
<dbReference type="RefSeq" id="XP_030876323.1">
    <property type="nucleotide sequence ID" value="XM_031020463.1"/>
</dbReference>
<name>A0A7F8Q7K0_LEPWE</name>
<gene>
    <name evidence="3" type="primary">TMEM269</name>
</gene>
<keyword evidence="1" id="KW-1133">Transmembrane helix</keyword>
<reference evidence="3" key="1">
    <citation type="submission" date="2025-08" db="UniProtKB">
        <authorList>
            <consortium name="RefSeq"/>
        </authorList>
    </citation>
    <scope>IDENTIFICATION</scope>
    <source>
        <tissue evidence="3">Liver</tissue>
    </source>
</reference>
<dbReference type="CTD" id="100129924"/>
<sequence length="216" mass="23972">MNGPCGMDKLSGVSSFVCTKNLNVLFWRSHCASWMLLISFLLDMAVGAITRHLSLCSKSGVELNDFAIFTTFGLASALLLGVDGPLSGFLAVIYVLAATFRLCFYSTDAQLTYRGLPCRYASCVLASTSLLTKGNTFILSCMASLMILFMMDQSYYPHDEILESENWKKLVYLGGAIMLLLSPFSLTAFYCLLWSLSYIFFPDALWGKAVRLRLQC</sequence>
<feature type="transmembrane region" description="Helical" evidence="1">
    <location>
        <begin position="176"/>
        <end position="201"/>
    </location>
</feature>
<feature type="transmembrane region" description="Helical" evidence="1">
    <location>
        <begin position="32"/>
        <end position="49"/>
    </location>
</feature>
<evidence type="ECO:0000256" key="1">
    <source>
        <dbReference type="SAM" id="Phobius"/>
    </source>
</evidence>
<feature type="transmembrane region" description="Helical" evidence="1">
    <location>
        <begin position="86"/>
        <end position="104"/>
    </location>
</feature>
<dbReference type="OrthoDB" id="448573at2759"/>
<keyword evidence="1" id="KW-0472">Membrane</keyword>
<organism evidence="2 3">
    <name type="scientific">Leptonychotes weddellii</name>
    <name type="common">Weddell seal</name>
    <name type="synonym">Otaria weddellii</name>
    <dbReference type="NCBI Taxonomy" id="9713"/>
    <lineage>
        <taxon>Eukaryota</taxon>
        <taxon>Metazoa</taxon>
        <taxon>Chordata</taxon>
        <taxon>Craniata</taxon>
        <taxon>Vertebrata</taxon>
        <taxon>Euteleostomi</taxon>
        <taxon>Mammalia</taxon>
        <taxon>Eutheria</taxon>
        <taxon>Laurasiatheria</taxon>
        <taxon>Carnivora</taxon>
        <taxon>Caniformia</taxon>
        <taxon>Pinnipedia</taxon>
        <taxon>Phocidae</taxon>
        <taxon>Monachinae</taxon>
        <taxon>Lobodontini</taxon>
        <taxon>Leptonychotes</taxon>
    </lineage>
</organism>
<feature type="transmembrane region" description="Helical" evidence="1">
    <location>
        <begin position="61"/>
        <end position="80"/>
    </location>
</feature>
<dbReference type="GeneID" id="102743676"/>
<dbReference type="KEGG" id="lww:102743676"/>
<proteinExistence type="predicted"/>
<evidence type="ECO:0000313" key="2">
    <source>
        <dbReference type="Proteomes" id="UP000245341"/>
    </source>
</evidence>
<protein>
    <submittedName>
        <fullName evidence="3">Transmembrane protein 269</fullName>
    </submittedName>
</protein>
<dbReference type="Proteomes" id="UP000245341">
    <property type="component" value="Unplaced"/>
</dbReference>
<keyword evidence="1 3" id="KW-0812">Transmembrane</keyword>